<keyword evidence="8 11" id="KW-0326">Glycosidase</keyword>
<evidence type="ECO:0000256" key="8">
    <source>
        <dbReference type="ARBA" id="ARBA00023295"/>
    </source>
</evidence>
<evidence type="ECO:0000256" key="1">
    <source>
        <dbReference type="ARBA" id="ARBA00001462"/>
    </source>
</evidence>
<comment type="similarity">
    <text evidence="11">Belongs to the glycosyl hydrolase 10 (cellulase F) family.</text>
</comment>
<dbReference type="Gene3D" id="2.115.10.20">
    <property type="entry name" value="Glycosyl hydrolase domain, family 43"/>
    <property type="match status" value="1"/>
</dbReference>
<dbReference type="CDD" id="cd00161">
    <property type="entry name" value="beta-trefoil_Ricin-like"/>
    <property type="match status" value="1"/>
</dbReference>
<feature type="chain" id="PRO_5046784810" description="Beta-xylanase" evidence="12">
    <location>
        <begin position="38"/>
        <end position="811"/>
    </location>
</feature>
<dbReference type="PROSITE" id="PS50231">
    <property type="entry name" value="RICIN_B_LECTIN"/>
    <property type="match status" value="1"/>
</dbReference>
<dbReference type="EC" id="3.2.1.8" evidence="11"/>
<evidence type="ECO:0000256" key="6">
    <source>
        <dbReference type="ARBA" id="ARBA00022801"/>
    </source>
</evidence>
<dbReference type="Pfam" id="PF00331">
    <property type="entry name" value="Glyco_hydro_10"/>
    <property type="match status" value="1"/>
</dbReference>
<evidence type="ECO:0000256" key="3">
    <source>
        <dbReference type="ARBA" id="ARBA00022525"/>
    </source>
</evidence>
<feature type="signal peptide" evidence="12">
    <location>
        <begin position="1"/>
        <end position="37"/>
    </location>
</feature>
<proteinExistence type="inferred from homology"/>
<name>A0ABT1IWL5_9ACTN</name>
<dbReference type="CDD" id="cd08987">
    <property type="entry name" value="GH62"/>
    <property type="match status" value="1"/>
</dbReference>
<dbReference type="EMBL" id="JAMZDX010000002">
    <property type="protein sequence ID" value="MCP2309548.1"/>
    <property type="molecule type" value="Genomic_DNA"/>
</dbReference>
<dbReference type="SMART" id="SM00633">
    <property type="entry name" value="Glyco_10"/>
    <property type="match status" value="1"/>
</dbReference>
<evidence type="ECO:0000256" key="9">
    <source>
        <dbReference type="ARBA" id="ARBA00023326"/>
    </source>
</evidence>
<dbReference type="Gene3D" id="2.80.10.50">
    <property type="match status" value="3"/>
</dbReference>
<protein>
    <recommendedName>
        <fullName evidence="11">Beta-xylanase</fullName>
        <ecNumber evidence="11">3.2.1.8</ecNumber>
    </recommendedName>
</protein>
<dbReference type="SMART" id="SM00458">
    <property type="entry name" value="RICIN"/>
    <property type="match status" value="1"/>
</dbReference>
<comment type="catalytic activity">
    <reaction evidence="1">
        <text>Hydrolysis of terminal non-reducing alpha-L-arabinofuranoside residues in alpha-L-arabinosides.</text>
        <dbReference type="EC" id="3.2.1.55"/>
    </reaction>
</comment>
<dbReference type="Pfam" id="PF14200">
    <property type="entry name" value="RicinB_lectin_2"/>
    <property type="match status" value="2"/>
</dbReference>
<evidence type="ECO:0000256" key="12">
    <source>
        <dbReference type="SAM" id="SignalP"/>
    </source>
</evidence>
<keyword evidence="6 11" id="KW-0378">Hydrolase</keyword>
<evidence type="ECO:0000313" key="15">
    <source>
        <dbReference type="Proteomes" id="UP001206483"/>
    </source>
</evidence>
<evidence type="ECO:0000256" key="2">
    <source>
        <dbReference type="ARBA" id="ARBA00004613"/>
    </source>
</evidence>
<evidence type="ECO:0000256" key="7">
    <source>
        <dbReference type="ARBA" id="ARBA00023277"/>
    </source>
</evidence>
<accession>A0ABT1IWL5</accession>
<dbReference type="InterPro" id="IPR017853">
    <property type="entry name" value="GH"/>
</dbReference>
<dbReference type="InterPro" id="IPR000772">
    <property type="entry name" value="Ricin_B_lectin"/>
</dbReference>
<evidence type="ECO:0000256" key="4">
    <source>
        <dbReference type="ARBA" id="ARBA00022651"/>
    </source>
</evidence>
<evidence type="ECO:0000256" key="11">
    <source>
        <dbReference type="RuleBase" id="RU361174"/>
    </source>
</evidence>
<dbReference type="PROSITE" id="PS51318">
    <property type="entry name" value="TAT"/>
    <property type="match status" value="1"/>
</dbReference>
<reference evidence="14 15" key="1">
    <citation type="submission" date="2022-06" db="EMBL/GenBank/DDBJ databases">
        <title>Sequencing the genomes of 1000 actinobacteria strains.</title>
        <authorList>
            <person name="Klenk H.-P."/>
        </authorList>
    </citation>
    <scope>NUCLEOTIDE SEQUENCE [LARGE SCALE GENOMIC DNA]</scope>
    <source>
        <strain evidence="14 15">DSM 41656</strain>
    </source>
</reference>
<keyword evidence="7 11" id="KW-0119">Carbohydrate metabolism</keyword>
<keyword evidence="3" id="KW-0964">Secreted</keyword>
<evidence type="ECO:0000259" key="13">
    <source>
        <dbReference type="PROSITE" id="PS51760"/>
    </source>
</evidence>
<dbReference type="GO" id="GO:0031176">
    <property type="term" value="F:endo-1,4-beta-xylanase activity"/>
    <property type="evidence" value="ECO:0007669"/>
    <property type="project" value="UniProtKB-EC"/>
</dbReference>
<dbReference type="PANTHER" id="PTHR40631:SF1">
    <property type="entry name" value="ALPHA-L-ARABINOFURANOSIDASE AXHA-2-RELATED"/>
    <property type="match status" value="1"/>
</dbReference>
<organism evidence="14 15">
    <name type="scientific">Kitasatospora paracochleata</name>
    <dbReference type="NCBI Taxonomy" id="58354"/>
    <lineage>
        <taxon>Bacteria</taxon>
        <taxon>Bacillati</taxon>
        <taxon>Actinomycetota</taxon>
        <taxon>Actinomycetes</taxon>
        <taxon>Kitasatosporales</taxon>
        <taxon>Streptomycetaceae</taxon>
        <taxon>Kitasatospora</taxon>
    </lineage>
</organism>
<dbReference type="SUPFAM" id="SSF75005">
    <property type="entry name" value="Arabinanase/levansucrase/invertase"/>
    <property type="match status" value="1"/>
</dbReference>
<dbReference type="SUPFAM" id="SSF51445">
    <property type="entry name" value="(Trans)glycosidases"/>
    <property type="match status" value="1"/>
</dbReference>
<dbReference type="Proteomes" id="UP001206483">
    <property type="component" value="Unassembled WGS sequence"/>
</dbReference>
<dbReference type="SUPFAM" id="SSF50370">
    <property type="entry name" value="Ricin B-like lectins"/>
    <property type="match status" value="1"/>
</dbReference>
<dbReference type="PRINTS" id="PR00134">
    <property type="entry name" value="GLHYDRLASE10"/>
</dbReference>
<evidence type="ECO:0000313" key="14">
    <source>
        <dbReference type="EMBL" id="MCP2309548.1"/>
    </source>
</evidence>
<comment type="caution">
    <text evidence="14">The sequence shown here is derived from an EMBL/GenBank/DDBJ whole genome shotgun (WGS) entry which is preliminary data.</text>
</comment>
<dbReference type="InterPro" id="IPR023296">
    <property type="entry name" value="Glyco_hydro_beta-prop_sf"/>
</dbReference>
<dbReference type="PANTHER" id="PTHR40631">
    <property type="entry name" value="ALPHA-L-ARABINOFURANOSIDASE AXHA-2-RELATED"/>
    <property type="match status" value="1"/>
</dbReference>
<dbReference type="PROSITE" id="PS00591">
    <property type="entry name" value="GH10_1"/>
    <property type="match status" value="1"/>
</dbReference>
<gene>
    <name evidence="14" type="ORF">FHR36_002672</name>
</gene>
<keyword evidence="4" id="KW-0858">Xylan degradation</keyword>
<evidence type="ECO:0000256" key="5">
    <source>
        <dbReference type="ARBA" id="ARBA00022729"/>
    </source>
</evidence>
<comment type="catalytic activity">
    <reaction evidence="11">
        <text>Endohydrolysis of (1-&gt;4)-beta-D-xylosidic linkages in xylans.</text>
        <dbReference type="EC" id="3.2.1.8"/>
    </reaction>
</comment>
<evidence type="ECO:0000256" key="10">
    <source>
        <dbReference type="PROSITE-ProRule" id="PRU10061"/>
    </source>
</evidence>
<dbReference type="Pfam" id="PF03664">
    <property type="entry name" value="Glyco_hydro_62"/>
    <property type="match status" value="1"/>
</dbReference>
<dbReference type="PROSITE" id="PS51760">
    <property type="entry name" value="GH10_2"/>
    <property type="match status" value="1"/>
</dbReference>
<dbReference type="InterPro" id="IPR001000">
    <property type="entry name" value="GH10_dom"/>
</dbReference>
<feature type="active site" description="Nucleophile" evidence="10">
    <location>
        <position position="281"/>
    </location>
</feature>
<keyword evidence="9 11" id="KW-0624">Polysaccharide degradation</keyword>
<dbReference type="InterPro" id="IPR005193">
    <property type="entry name" value="GH62_arabinosidase"/>
</dbReference>
<dbReference type="InterPro" id="IPR035992">
    <property type="entry name" value="Ricin_B-like_lectins"/>
</dbReference>
<sequence length="811" mass="86263">MPDQNRSHRRRPATRRLIAAAVVLAAVGAAVPLVAQAAFTPNAGAPTTLGDAAAGSGRYFGTAVASGRLGDSTYSTVLDREFKMITPENEMKWDAIEPSRGSFNFAPADSIVNHATAHGQKTRGHTLVWHSQLPNWVGSITDANTLRSVMNNHITQEMTHYKGKIYAWDVVNEAFADGGSGQHRSSVFQNVLGNGFIEEAFRTARGVDPAAKLCYNDYNIENWTDAKTQGVYSMVKDFKSRGVPIDCVGFQSHFGAGGPPAGFRTTLSSFAALGVDVQITELDIAQASAGAYANTVQDCLNVARCTGITVWGIRDSDSWRTGENPLLFDNSGNKKPAYNAVLTTLGGSSGGGTPGGGINSGTVYTLSAVGAAGRVLDQPAGQNGNGTPLQVWDASGATNQQWRATKNGDGSYTLTNIASGRVLDEPGGQTANGTKLLIWDSNGGANQHWKAAQNSDGSFTLTNVASGRALETPGNQTANGTAVQIWDSWGAANQHWNFRSSGSSTPAPGGTCALPSTYRWSSTGALAQPANGWASVKDFTDVVYNGKHLVYASNVSGTSYGSMMFSPFTNWSDMASAGQTGMSQAATAPTLFYFAPKNIWVLAYQWGQWPFIYRTSSDPTNPNGWSAPQPLFTGSIPNSGTGPIDQTLIADGQNMYLFFAGDNGSIYRASMPIGNFPGSFGSSYTTVMSDTANNLFEAPQVYKVKDQNQYLMIVEAQGASGRYFRSFTATSLNGSWTPQAATEANPFAGKANSGATWTNDVSHGDLVRNNPDQTMTIDPCNLQFLYQGKSPTATGPYDQLPWRPGVLTLQH</sequence>
<dbReference type="Gene3D" id="3.20.20.80">
    <property type="entry name" value="Glycosidases"/>
    <property type="match status" value="1"/>
</dbReference>
<comment type="subcellular location">
    <subcellularLocation>
        <location evidence="2">Secreted</location>
    </subcellularLocation>
</comment>
<feature type="domain" description="GH10" evidence="13">
    <location>
        <begin position="43"/>
        <end position="344"/>
    </location>
</feature>
<keyword evidence="5 12" id="KW-0732">Signal</keyword>
<dbReference type="InterPro" id="IPR031158">
    <property type="entry name" value="GH10_AS"/>
</dbReference>
<keyword evidence="15" id="KW-1185">Reference proteome</keyword>
<dbReference type="InterPro" id="IPR006311">
    <property type="entry name" value="TAT_signal"/>
</dbReference>